<dbReference type="InterPro" id="IPR002735">
    <property type="entry name" value="Transl_init_fac_IF2/IF5_dom"/>
</dbReference>
<dbReference type="PANTHER" id="PTHR23001:SF7">
    <property type="entry name" value="EUKARYOTIC TRANSLATION INITIATION FACTOR 5"/>
    <property type="match status" value="1"/>
</dbReference>
<dbReference type="Proteomes" id="UP000826271">
    <property type="component" value="Unassembled WGS sequence"/>
</dbReference>
<dbReference type="InterPro" id="IPR045196">
    <property type="entry name" value="IF2/IF5"/>
</dbReference>
<dbReference type="Gene3D" id="3.30.30.170">
    <property type="match status" value="1"/>
</dbReference>
<evidence type="ECO:0000259" key="1">
    <source>
        <dbReference type="SMART" id="SM00653"/>
    </source>
</evidence>
<dbReference type="GO" id="GO:0003743">
    <property type="term" value="F:translation initiation factor activity"/>
    <property type="evidence" value="ECO:0007669"/>
    <property type="project" value="InterPro"/>
</dbReference>
<accession>A0AAV6WCK4</accession>
<feature type="domain" description="Translation initiation factor IF2/IF5" evidence="1">
    <location>
        <begin position="106"/>
        <end position="196"/>
    </location>
</feature>
<dbReference type="GO" id="GO:0001732">
    <property type="term" value="P:formation of cytoplasmic translation initiation complex"/>
    <property type="evidence" value="ECO:0007669"/>
    <property type="project" value="TreeGrafter"/>
</dbReference>
<dbReference type="AlphaFoldDB" id="A0AAV6WCK4"/>
<dbReference type="GO" id="GO:0005829">
    <property type="term" value="C:cytosol"/>
    <property type="evidence" value="ECO:0007669"/>
    <property type="project" value="TreeGrafter"/>
</dbReference>
<reference evidence="2" key="1">
    <citation type="submission" date="2019-10" db="EMBL/GenBank/DDBJ databases">
        <authorList>
            <person name="Zhang R."/>
            <person name="Pan Y."/>
            <person name="Wang J."/>
            <person name="Ma R."/>
            <person name="Yu S."/>
        </authorList>
    </citation>
    <scope>NUCLEOTIDE SEQUENCE</scope>
    <source>
        <strain evidence="2">LA-IB0</strain>
        <tissue evidence="2">Leaf</tissue>
    </source>
</reference>
<comment type="caution">
    <text evidence="2">The sequence shown here is derived from an EMBL/GenBank/DDBJ whole genome shotgun (WGS) entry which is preliminary data.</text>
</comment>
<sequence>MESHSSSSASTMNTIDYNSTIQLIQSSLNNILIKLEEILDNRKKFDRILQQTATTNQIAINRHEALGPTMNDLHISITRMNKLQKQPNHLPNPMAAAPNSNLDVAFYMCKISKMIRKNQSGGNDIKTNVVNMVDIPKALKKPPSYTTKHCSCEPGAQLKLDEKIEPSHVNGAYYTTNLAKSLKILEHLQKLGCGAVMVSGNELKQAVHAGFDLIRYLWD</sequence>
<dbReference type="EMBL" id="WHWC01000015">
    <property type="protein sequence ID" value="KAG8368211.1"/>
    <property type="molecule type" value="Genomic_DNA"/>
</dbReference>
<proteinExistence type="predicted"/>
<gene>
    <name evidence="2" type="ORF">BUALT_Bualt15G0021600</name>
</gene>
<protein>
    <recommendedName>
        <fullName evidence="1">Translation initiation factor IF2/IF5 domain-containing protein</fullName>
    </recommendedName>
</protein>
<dbReference type="PANTHER" id="PTHR23001">
    <property type="entry name" value="EUKARYOTIC TRANSLATION INITIATION FACTOR"/>
    <property type="match status" value="1"/>
</dbReference>
<organism evidence="2 3">
    <name type="scientific">Buddleja alternifolia</name>
    <dbReference type="NCBI Taxonomy" id="168488"/>
    <lineage>
        <taxon>Eukaryota</taxon>
        <taxon>Viridiplantae</taxon>
        <taxon>Streptophyta</taxon>
        <taxon>Embryophyta</taxon>
        <taxon>Tracheophyta</taxon>
        <taxon>Spermatophyta</taxon>
        <taxon>Magnoliopsida</taxon>
        <taxon>eudicotyledons</taxon>
        <taxon>Gunneridae</taxon>
        <taxon>Pentapetalae</taxon>
        <taxon>asterids</taxon>
        <taxon>lamiids</taxon>
        <taxon>Lamiales</taxon>
        <taxon>Scrophulariaceae</taxon>
        <taxon>Buddlejeae</taxon>
        <taxon>Buddleja</taxon>
    </lineage>
</organism>
<dbReference type="GO" id="GO:0071074">
    <property type="term" value="F:eukaryotic initiation factor eIF2 binding"/>
    <property type="evidence" value="ECO:0007669"/>
    <property type="project" value="TreeGrafter"/>
</dbReference>
<dbReference type="SUPFAM" id="SSF100966">
    <property type="entry name" value="Translation initiation factor 2 beta, aIF2beta, N-terminal domain"/>
    <property type="match status" value="1"/>
</dbReference>
<evidence type="ECO:0000313" key="3">
    <source>
        <dbReference type="Proteomes" id="UP000826271"/>
    </source>
</evidence>
<dbReference type="GO" id="GO:0005092">
    <property type="term" value="F:GDP-dissociation inhibitor activity"/>
    <property type="evidence" value="ECO:0007669"/>
    <property type="project" value="TreeGrafter"/>
</dbReference>
<keyword evidence="3" id="KW-1185">Reference proteome</keyword>
<dbReference type="Pfam" id="PF01873">
    <property type="entry name" value="eIF-5_eIF-2B"/>
    <property type="match status" value="1"/>
</dbReference>
<dbReference type="SMART" id="SM00653">
    <property type="entry name" value="eIF2B_5"/>
    <property type="match status" value="1"/>
</dbReference>
<dbReference type="InterPro" id="IPR016189">
    <property type="entry name" value="Transl_init_fac_IF2/IF5_N"/>
</dbReference>
<evidence type="ECO:0000313" key="2">
    <source>
        <dbReference type="EMBL" id="KAG8368211.1"/>
    </source>
</evidence>
<name>A0AAV6WCK4_9LAMI</name>